<dbReference type="SUPFAM" id="SSF88946">
    <property type="entry name" value="Sigma2 domain of RNA polymerase sigma factors"/>
    <property type="match status" value="1"/>
</dbReference>
<dbReference type="Pfam" id="PF04542">
    <property type="entry name" value="Sigma70_r2"/>
    <property type="match status" value="1"/>
</dbReference>
<evidence type="ECO:0000313" key="8">
    <source>
        <dbReference type="EMBL" id="SMG43041.1"/>
    </source>
</evidence>
<evidence type="ECO:0000313" key="9">
    <source>
        <dbReference type="Proteomes" id="UP000193804"/>
    </source>
</evidence>
<evidence type="ECO:0000256" key="5">
    <source>
        <dbReference type="ARBA" id="ARBA00023163"/>
    </source>
</evidence>
<dbReference type="OrthoDB" id="9790423at2"/>
<organism evidence="8 9">
    <name type="scientific">Marivirga sericea</name>
    <dbReference type="NCBI Taxonomy" id="1028"/>
    <lineage>
        <taxon>Bacteria</taxon>
        <taxon>Pseudomonadati</taxon>
        <taxon>Bacteroidota</taxon>
        <taxon>Cytophagia</taxon>
        <taxon>Cytophagales</taxon>
        <taxon>Marivirgaceae</taxon>
        <taxon>Marivirga</taxon>
    </lineage>
</organism>
<proteinExistence type="inferred from homology"/>
<dbReference type="PANTHER" id="PTHR43133">
    <property type="entry name" value="RNA POLYMERASE ECF-TYPE SIGMA FACTO"/>
    <property type="match status" value="1"/>
</dbReference>
<accession>A0A1X7KQG9</accession>
<dbReference type="EMBL" id="FXAW01000006">
    <property type="protein sequence ID" value="SMG43041.1"/>
    <property type="molecule type" value="Genomic_DNA"/>
</dbReference>
<dbReference type="InterPro" id="IPR014284">
    <property type="entry name" value="RNA_pol_sigma-70_dom"/>
</dbReference>
<gene>
    <name evidence="8" type="ORF">SAMN05661096_02968</name>
</gene>
<dbReference type="InterPro" id="IPR013324">
    <property type="entry name" value="RNA_pol_sigma_r3/r4-like"/>
</dbReference>
<keyword evidence="4" id="KW-0238">DNA-binding</keyword>
<dbReference type="InterPro" id="IPR039425">
    <property type="entry name" value="RNA_pol_sigma-70-like"/>
</dbReference>
<dbReference type="GO" id="GO:0003677">
    <property type="term" value="F:DNA binding"/>
    <property type="evidence" value="ECO:0007669"/>
    <property type="project" value="UniProtKB-KW"/>
</dbReference>
<dbReference type="PANTHER" id="PTHR43133:SF8">
    <property type="entry name" value="RNA POLYMERASE SIGMA FACTOR HI_1459-RELATED"/>
    <property type="match status" value="1"/>
</dbReference>
<dbReference type="SUPFAM" id="SSF88659">
    <property type="entry name" value="Sigma3 and sigma4 domains of RNA polymerase sigma factors"/>
    <property type="match status" value="1"/>
</dbReference>
<dbReference type="InterPro" id="IPR013249">
    <property type="entry name" value="RNA_pol_sigma70_r4_t2"/>
</dbReference>
<dbReference type="InterPro" id="IPR007627">
    <property type="entry name" value="RNA_pol_sigma70_r2"/>
</dbReference>
<feature type="domain" description="RNA polymerase sigma-70 region 2" evidence="6">
    <location>
        <begin position="28"/>
        <end position="97"/>
    </location>
</feature>
<name>A0A1X7KQG9_9BACT</name>
<protein>
    <submittedName>
        <fullName evidence="8">RNA polymerase sigma-70 factor, ECF subfamily</fullName>
    </submittedName>
</protein>
<dbReference type="Proteomes" id="UP000193804">
    <property type="component" value="Unassembled WGS sequence"/>
</dbReference>
<dbReference type="InterPro" id="IPR036388">
    <property type="entry name" value="WH-like_DNA-bd_sf"/>
</dbReference>
<comment type="similarity">
    <text evidence="1">Belongs to the sigma-70 factor family. ECF subfamily.</text>
</comment>
<dbReference type="STRING" id="1028.SAMN05661096_02968"/>
<reference evidence="9" key="1">
    <citation type="submission" date="2017-04" db="EMBL/GenBank/DDBJ databases">
        <authorList>
            <person name="Varghese N."/>
            <person name="Submissions S."/>
        </authorList>
    </citation>
    <scope>NUCLEOTIDE SEQUENCE [LARGE SCALE GENOMIC DNA]</scope>
    <source>
        <strain evidence="9">DSM 4125</strain>
    </source>
</reference>
<dbReference type="RefSeq" id="WP_085518122.1">
    <property type="nucleotide sequence ID" value="NZ_FXAW01000006.1"/>
</dbReference>
<dbReference type="Gene3D" id="1.10.10.10">
    <property type="entry name" value="Winged helix-like DNA-binding domain superfamily/Winged helix DNA-binding domain"/>
    <property type="match status" value="1"/>
</dbReference>
<evidence type="ECO:0000259" key="7">
    <source>
        <dbReference type="Pfam" id="PF08281"/>
    </source>
</evidence>
<keyword evidence="3" id="KW-0731">Sigma factor</keyword>
<dbReference type="CDD" id="cd06171">
    <property type="entry name" value="Sigma70_r4"/>
    <property type="match status" value="1"/>
</dbReference>
<dbReference type="Pfam" id="PF08281">
    <property type="entry name" value="Sigma70_r4_2"/>
    <property type="match status" value="1"/>
</dbReference>
<dbReference type="InterPro" id="IPR013325">
    <property type="entry name" value="RNA_pol_sigma_r2"/>
</dbReference>
<keyword evidence="5" id="KW-0804">Transcription</keyword>
<evidence type="ECO:0000256" key="3">
    <source>
        <dbReference type="ARBA" id="ARBA00023082"/>
    </source>
</evidence>
<keyword evidence="9" id="KW-1185">Reference proteome</keyword>
<dbReference type="GO" id="GO:0006352">
    <property type="term" value="P:DNA-templated transcription initiation"/>
    <property type="evidence" value="ECO:0007669"/>
    <property type="project" value="InterPro"/>
</dbReference>
<sequence length="200" mass="23619">MNNQKTMLDDSQLVGQYINGNEVAFEELVNRHKSRIFTTIYMIVKDHYVAEDLMQEVFIKAIRTLKSGRYNEEGKFLPWILRIAHNLAIDKFRKNKRYPTIVMDDGNSVFETLEFAEGTFEDIQMKKDVHKSLRKLIAELPEAQKQVLIMRHYMDMSFKEISDQTGVSINTALGRMRYALINLRKKMQQYNIAYDQNFYS</sequence>
<dbReference type="NCBIfam" id="TIGR02937">
    <property type="entry name" value="sigma70-ECF"/>
    <property type="match status" value="1"/>
</dbReference>
<evidence type="ECO:0000256" key="1">
    <source>
        <dbReference type="ARBA" id="ARBA00010641"/>
    </source>
</evidence>
<dbReference type="AlphaFoldDB" id="A0A1X7KQG9"/>
<evidence type="ECO:0000256" key="4">
    <source>
        <dbReference type="ARBA" id="ARBA00023125"/>
    </source>
</evidence>
<feature type="domain" description="RNA polymerase sigma factor 70 region 4 type 2" evidence="7">
    <location>
        <begin position="132"/>
        <end position="171"/>
    </location>
</feature>
<keyword evidence="2" id="KW-0805">Transcription regulation</keyword>
<evidence type="ECO:0000256" key="2">
    <source>
        <dbReference type="ARBA" id="ARBA00023015"/>
    </source>
</evidence>
<evidence type="ECO:0000259" key="6">
    <source>
        <dbReference type="Pfam" id="PF04542"/>
    </source>
</evidence>
<dbReference type="GO" id="GO:0016987">
    <property type="term" value="F:sigma factor activity"/>
    <property type="evidence" value="ECO:0007669"/>
    <property type="project" value="UniProtKB-KW"/>
</dbReference>
<dbReference type="Gene3D" id="1.10.1740.10">
    <property type="match status" value="1"/>
</dbReference>